<organism evidence="2 3">
    <name type="scientific">Solirubrobacter phytolaccae</name>
    <dbReference type="NCBI Taxonomy" id="1404360"/>
    <lineage>
        <taxon>Bacteria</taxon>
        <taxon>Bacillati</taxon>
        <taxon>Actinomycetota</taxon>
        <taxon>Thermoleophilia</taxon>
        <taxon>Solirubrobacterales</taxon>
        <taxon>Solirubrobacteraceae</taxon>
        <taxon>Solirubrobacter</taxon>
    </lineage>
</organism>
<feature type="domain" description="VOC" evidence="1">
    <location>
        <begin position="5"/>
        <end position="130"/>
    </location>
</feature>
<sequence length="130" mass="13661">MPLRELSTVVVPVRDQDAALAFYTEVLGLEKISDFTYDSGERWLEVAPPGQIISLCLVASGSVGVETGIALSSDDVPGDLAAFRAGGARVDDAPLAEGEVVLWAGAPLAGRPPQFRVWDPDGNSLLIVAQ</sequence>
<dbReference type="InterPro" id="IPR029068">
    <property type="entry name" value="Glyas_Bleomycin-R_OHBP_Dase"/>
</dbReference>
<dbReference type="RefSeq" id="WP_270030247.1">
    <property type="nucleotide sequence ID" value="NZ_JAPDDP010000137.1"/>
</dbReference>
<dbReference type="Pfam" id="PF00903">
    <property type="entry name" value="Glyoxalase"/>
    <property type="match status" value="1"/>
</dbReference>
<dbReference type="EMBL" id="JAPDDP010000137">
    <property type="protein sequence ID" value="MDA0185727.1"/>
    <property type="molecule type" value="Genomic_DNA"/>
</dbReference>
<dbReference type="Proteomes" id="UP001147653">
    <property type="component" value="Unassembled WGS sequence"/>
</dbReference>
<dbReference type="InterPro" id="IPR004360">
    <property type="entry name" value="Glyas_Fos-R_dOase_dom"/>
</dbReference>
<dbReference type="AlphaFoldDB" id="A0A9X3NR81"/>
<gene>
    <name evidence="2" type="ORF">OJ997_35815</name>
</gene>
<reference evidence="2" key="1">
    <citation type="submission" date="2022-10" db="EMBL/GenBank/DDBJ databases">
        <title>The WGS of Solirubrobacter phytolaccae KCTC 29190.</title>
        <authorList>
            <person name="Jiang Z."/>
        </authorList>
    </citation>
    <scope>NUCLEOTIDE SEQUENCE</scope>
    <source>
        <strain evidence="2">KCTC 29190</strain>
    </source>
</reference>
<dbReference type="PANTHER" id="PTHR36437:SF2">
    <property type="entry name" value="GLYOXALASE_BLEOMYCIN RESISTANCE PROTEIN_DIOXYGENASE"/>
    <property type="match status" value="1"/>
</dbReference>
<dbReference type="Gene3D" id="3.10.180.10">
    <property type="entry name" value="2,3-Dihydroxybiphenyl 1,2-Dioxygenase, domain 1"/>
    <property type="match status" value="1"/>
</dbReference>
<evidence type="ECO:0000313" key="2">
    <source>
        <dbReference type="EMBL" id="MDA0185727.1"/>
    </source>
</evidence>
<evidence type="ECO:0000313" key="3">
    <source>
        <dbReference type="Proteomes" id="UP001147653"/>
    </source>
</evidence>
<dbReference type="PROSITE" id="PS51819">
    <property type="entry name" value="VOC"/>
    <property type="match status" value="1"/>
</dbReference>
<proteinExistence type="predicted"/>
<comment type="caution">
    <text evidence="2">The sequence shown here is derived from an EMBL/GenBank/DDBJ whole genome shotgun (WGS) entry which is preliminary data.</text>
</comment>
<dbReference type="InterPro" id="IPR037523">
    <property type="entry name" value="VOC_core"/>
</dbReference>
<dbReference type="PANTHER" id="PTHR36437">
    <property type="entry name" value="GLYOXALASE/BLEOMYCIN RESISTANCE PROTEIN/DIOXYGENASE"/>
    <property type="match status" value="1"/>
</dbReference>
<keyword evidence="3" id="KW-1185">Reference proteome</keyword>
<accession>A0A9X3NR81</accession>
<evidence type="ECO:0000259" key="1">
    <source>
        <dbReference type="PROSITE" id="PS51819"/>
    </source>
</evidence>
<protein>
    <submittedName>
        <fullName evidence="2">VOC family protein</fullName>
    </submittedName>
</protein>
<dbReference type="SUPFAM" id="SSF54593">
    <property type="entry name" value="Glyoxalase/Bleomycin resistance protein/Dihydroxybiphenyl dioxygenase"/>
    <property type="match status" value="1"/>
</dbReference>
<name>A0A9X3NR81_9ACTN</name>